<feature type="transmembrane region" description="Helical" evidence="1">
    <location>
        <begin position="28"/>
        <end position="49"/>
    </location>
</feature>
<evidence type="ECO:0000256" key="1">
    <source>
        <dbReference type="SAM" id="Phobius"/>
    </source>
</evidence>
<keyword evidence="1" id="KW-0812">Transmembrane</keyword>
<keyword evidence="3" id="KW-1185">Reference proteome</keyword>
<keyword evidence="1" id="KW-0472">Membrane</keyword>
<dbReference type="EMBL" id="BAAAEI010000021">
    <property type="protein sequence ID" value="GAA0367716.1"/>
    <property type="molecule type" value="Genomic_DNA"/>
</dbReference>
<dbReference type="Proteomes" id="UP001501757">
    <property type="component" value="Unassembled WGS sequence"/>
</dbReference>
<accession>A0ABP3HEG3</accession>
<gene>
    <name evidence="2" type="ORF">GCM10009092_35050</name>
</gene>
<protein>
    <submittedName>
        <fullName evidence="2">Uncharacterized protein</fullName>
    </submittedName>
</protein>
<reference evidence="3" key="1">
    <citation type="journal article" date="2019" name="Int. J. Syst. Evol. Microbiol.">
        <title>The Global Catalogue of Microorganisms (GCM) 10K type strain sequencing project: providing services to taxonomists for standard genome sequencing and annotation.</title>
        <authorList>
            <consortium name="The Broad Institute Genomics Platform"/>
            <consortium name="The Broad Institute Genome Sequencing Center for Infectious Disease"/>
            <person name="Wu L."/>
            <person name="Ma J."/>
        </authorList>
    </citation>
    <scope>NUCLEOTIDE SEQUENCE [LARGE SCALE GENOMIC DNA]</scope>
    <source>
        <strain evidence="3">JCM 13378</strain>
    </source>
</reference>
<sequence>MTTALMILFPVLINLLFIKVFKLKRFVSFLLIFILGYLVLFPVEMLYCFFVELCQEHSLRVVGVTVYYTLIVVFSILAQFVIDKFFNKKLSGDVKHT</sequence>
<keyword evidence="1" id="KW-1133">Transmembrane helix</keyword>
<name>A0ABP3HEG3_9ALTE</name>
<evidence type="ECO:0000313" key="3">
    <source>
        <dbReference type="Proteomes" id="UP001501757"/>
    </source>
</evidence>
<evidence type="ECO:0000313" key="2">
    <source>
        <dbReference type="EMBL" id="GAA0367716.1"/>
    </source>
</evidence>
<comment type="caution">
    <text evidence="2">The sequence shown here is derived from an EMBL/GenBank/DDBJ whole genome shotgun (WGS) entry which is preliminary data.</text>
</comment>
<proteinExistence type="predicted"/>
<feature type="transmembrane region" description="Helical" evidence="1">
    <location>
        <begin position="61"/>
        <end position="82"/>
    </location>
</feature>
<organism evidence="2 3">
    <name type="scientific">Bowmanella denitrificans</name>
    <dbReference type="NCBI Taxonomy" id="366582"/>
    <lineage>
        <taxon>Bacteria</taxon>
        <taxon>Pseudomonadati</taxon>
        <taxon>Pseudomonadota</taxon>
        <taxon>Gammaproteobacteria</taxon>
        <taxon>Alteromonadales</taxon>
        <taxon>Alteromonadaceae</taxon>
        <taxon>Bowmanella</taxon>
    </lineage>
</organism>